<reference evidence="1" key="1">
    <citation type="submission" date="2023-02" db="EMBL/GenBank/DDBJ databases">
        <title>Detection, antimicrobial susceptibility and genomic characterization of NDM-producing species of Morganellaceae, Yersiniaceae, and Enterobacteriaceae other than Klebsiella.</title>
        <authorList>
            <person name="Camargo C.H."/>
            <person name="Sacchi C.T."/>
            <person name="Campos K.R."/>
        </authorList>
    </citation>
    <scope>NUCLEOTIDE SEQUENCE</scope>
    <source>
        <strain evidence="1">1189_21</strain>
    </source>
</reference>
<organism evidence="1 2">
    <name type="scientific">Morganella morganii</name>
    <name type="common">Proteus morganii</name>
    <dbReference type="NCBI Taxonomy" id="582"/>
    <lineage>
        <taxon>Bacteria</taxon>
        <taxon>Pseudomonadati</taxon>
        <taxon>Pseudomonadota</taxon>
        <taxon>Gammaproteobacteria</taxon>
        <taxon>Enterobacterales</taxon>
        <taxon>Morganellaceae</taxon>
        <taxon>Morganella</taxon>
    </lineage>
</organism>
<comment type="caution">
    <text evidence="1">The sequence shown here is derived from an EMBL/GenBank/DDBJ whole genome shotgun (WGS) entry which is preliminary data.</text>
</comment>
<gene>
    <name evidence="1" type="ORF">OSC06_12475</name>
</gene>
<dbReference type="AlphaFoldDB" id="A0AAE4FD07"/>
<evidence type="ECO:0000313" key="1">
    <source>
        <dbReference type="EMBL" id="MDS0898790.1"/>
    </source>
</evidence>
<dbReference type="EMBL" id="JAPKIY010000018">
    <property type="protein sequence ID" value="MDS0898790.1"/>
    <property type="molecule type" value="Genomic_DNA"/>
</dbReference>
<proteinExistence type="predicted"/>
<sequence length="111" mass="12058">MTLPVFRPLIISATFVLCSAFAGNCRAETDLPCTMTLQHRAIMLDGATCISKKRLPGCPVLCQPSEVQEKNVQVTCFRPGEPLPFDRTADVTVPVVCEIILPVDISPDTTP</sequence>
<name>A0AAE4FD07_MORMO</name>
<accession>A0AAE4FD07</accession>
<dbReference type="Proteomes" id="UP001182247">
    <property type="component" value="Unassembled WGS sequence"/>
</dbReference>
<dbReference type="RefSeq" id="WP_004238281.1">
    <property type="nucleotide sequence ID" value="NZ_ABGYJJ040000001.1"/>
</dbReference>
<evidence type="ECO:0000313" key="2">
    <source>
        <dbReference type="Proteomes" id="UP001182247"/>
    </source>
</evidence>
<protein>
    <submittedName>
        <fullName evidence="1">Uncharacterized protein</fullName>
    </submittedName>
</protein>